<evidence type="ECO:0000256" key="5">
    <source>
        <dbReference type="ARBA" id="ARBA00023125"/>
    </source>
</evidence>
<evidence type="ECO:0000256" key="3">
    <source>
        <dbReference type="ARBA" id="ARBA00023012"/>
    </source>
</evidence>
<dbReference type="GO" id="GO:0005829">
    <property type="term" value="C:cytosol"/>
    <property type="evidence" value="ECO:0007669"/>
    <property type="project" value="TreeGrafter"/>
</dbReference>
<evidence type="ECO:0000256" key="8">
    <source>
        <dbReference type="PROSITE-ProRule" id="PRU00169"/>
    </source>
</evidence>
<feature type="DNA-binding region" description="OmpR/PhoB-type" evidence="9">
    <location>
        <begin position="130"/>
        <end position="229"/>
    </location>
</feature>
<feature type="domain" description="Response regulatory" evidence="10">
    <location>
        <begin position="4"/>
        <end position="117"/>
    </location>
</feature>
<keyword evidence="13" id="KW-1185">Reference proteome</keyword>
<evidence type="ECO:0000256" key="1">
    <source>
        <dbReference type="ARBA" id="ARBA00018672"/>
    </source>
</evidence>
<dbReference type="GO" id="GO:0032993">
    <property type="term" value="C:protein-DNA complex"/>
    <property type="evidence" value="ECO:0007669"/>
    <property type="project" value="TreeGrafter"/>
</dbReference>
<dbReference type="CDD" id="cd00383">
    <property type="entry name" value="trans_reg_C"/>
    <property type="match status" value="1"/>
</dbReference>
<keyword evidence="6" id="KW-0804">Transcription</keyword>
<keyword evidence="5 9" id="KW-0238">DNA-binding</keyword>
<dbReference type="InterPro" id="IPR039420">
    <property type="entry name" value="WalR-like"/>
</dbReference>
<evidence type="ECO:0000256" key="7">
    <source>
        <dbReference type="ARBA" id="ARBA00024867"/>
    </source>
</evidence>
<keyword evidence="4" id="KW-0805">Transcription regulation</keyword>
<dbReference type="AlphaFoldDB" id="A0A7G9G6H5"/>
<evidence type="ECO:0000256" key="6">
    <source>
        <dbReference type="ARBA" id="ARBA00023163"/>
    </source>
</evidence>
<comment type="function">
    <text evidence="7">May play the central regulatory role in sporulation. It may be an element of the effector pathway responsible for the activation of sporulation genes in response to nutritional stress. Spo0A may act in concert with spo0H (a sigma factor) to control the expression of some genes that are critical to the sporulation process.</text>
</comment>
<dbReference type="Pfam" id="PF00072">
    <property type="entry name" value="Response_reg"/>
    <property type="match status" value="1"/>
</dbReference>
<feature type="modified residue" description="4-aspartylphosphate" evidence="8">
    <location>
        <position position="53"/>
    </location>
</feature>
<dbReference type="GO" id="GO:0000156">
    <property type="term" value="F:phosphorelay response regulator activity"/>
    <property type="evidence" value="ECO:0007669"/>
    <property type="project" value="TreeGrafter"/>
</dbReference>
<dbReference type="SMART" id="SM00448">
    <property type="entry name" value="REC"/>
    <property type="match status" value="1"/>
</dbReference>
<accession>A0A7G9G6H5</accession>
<dbReference type="GO" id="GO:0000976">
    <property type="term" value="F:transcription cis-regulatory region binding"/>
    <property type="evidence" value="ECO:0007669"/>
    <property type="project" value="TreeGrafter"/>
</dbReference>
<dbReference type="Gene3D" id="6.10.250.690">
    <property type="match status" value="1"/>
</dbReference>
<dbReference type="InterPro" id="IPR016032">
    <property type="entry name" value="Sig_transdc_resp-reg_C-effctor"/>
</dbReference>
<dbReference type="PANTHER" id="PTHR48111:SF40">
    <property type="entry name" value="PHOSPHATE REGULON TRANSCRIPTIONAL REGULATORY PROTEIN PHOB"/>
    <property type="match status" value="1"/>
</dbReference>
<dbReference type="SUPFAM" id="SSF46894">
    <property type="entry name" value="C-terminal effector domain of the bipartite response regulators"/>
    <property type="match status" value="1"/>
</dbReference>
<evidence type="ECO:0000256" key="9">
    <source>
        <dbReference type="PROSITE-ProRule" id="PRU01091"/>
    </source>
</evidence>
<dbReference type="KEGG" id="qdo:H9Q78_04535"/>
<keyword evidence="3" id="KW-0902">Two-component regulatory system</keyword>
<dbReference type="InterPro" id="IPR001867">
    <property type="entry name" value="OmpR/PhoB-type_DNA-bd"/>
</dbReference>
<dbReference type="PROSITE" id="PS50110">
    <property type="entry name" value="RESPONSE_REGULATORY"/>
    <property type="match status" value="1"/>
</dbReference>
<dbReference type="RefSeq" id="WP_249303828.1">
    <property type="nucleotide sequence ID" value="NZ_CP060634.1"/>
</dbReference>
<keyword evidence="2 8" id="KW-0597">Phosphoprotein</keyword>
<dbReference type="Proteomes" id="UP000515823">
    <property type="component" value="Chromosome"/>
</dbReference>
<evidence type="ECO:0000256" key="4">
    <source>
        <dbReference type="ARBA" id="ARBA00023015"/>
    </source>
</evidence>
<dbReference type="InterPro" id="IPR011006">
    <property type="entry name" value="CheY-like_superfamily"/>
</dbReference>
<dbReference type="PANTHER" id="PTHR48111">
    <property type="entry name" value="REGULATOR OF RPOS"/>
    <property type="match status" value="1"/>
</dbReference>
<dbReference type="CDD" id="cd17574">
    <property type="entry name" value="REC_OmpR"/>
    <property type="match status" value="1"/>
</dbReference>
<dbReference type="SUPFAM" id="SSF52172">
    <property type="entry name" value="CheY-like"/>
    <property type="match status" value="1"/>
</dbReference>
<evidence type="ECO:0000256" key="2">
    <source>
        <dbReference type="ARBA" id="ARBA00022553"/>
    </source>
</evidence>
<dbReference type="FunFam" id="1.10.10.10:FF:000018">
    <property type="entry name" value="DNA-binding response regulator ResD"/>
    <property type="match status" value="1"/>
</dbReference>
<gene>
    <name evidence="12" type="ORF">H9Q78_04535</name>
</gene>
<dbReference type="Gene3D" id="1.10.10.10">
    <property type="entry name" value="Winged helix-like DNA-binding domain superfamily/Winged helix DNA-binding domain"/>
    <property type="match status" value="1"/>
</dbReference>
<evidence type="ECO:0000259" key="10">
    <source>
        <dbReference type="PROSITE" id="PS50110"/>
    </source>
</evidence>
<sequence>MANRILVVDDEKLIVKGIRFSLEQEGMQVDCAYDGQEALDFAKKNDYDAVLLDVMLPVYDGFEVCQQIREFSDMPIIMLTAKGDDMDKILGLDMGADDYITKPFNILEVKARIKAIIRRNSKRTKDGEAKSVLKVKELTMDKESRRVFIGEKEINLTAKEFDLLELLLTNPGKVYSREKLLNIVWGYEYPGDVRTVDVHVRRLREKVEANPSDPQYVYTKWGVGYFFKG</sequence>
<evidence type="ECO:0000313" key="13">
    <source>
        <dbReference type="Proteomes" id="UP000515823"/>
    </source>
</evidence>
<evidence type="ECO:0000259" key="11">
    <source>
        <dbReference type="PROSITE" id="PS51755"/>
    </source>
</evidence>
<protein>
    <recommendedName>
        <fullName evidence="1">Stage 0 sporulation protein A homolog</fullName>
    </recommendedName>
</protein>
<dbReference type="EMBL" id="CP060634">
    <property type="protein sequence ID" value="QNM06407.1"/>
    <property type="molecule type" value="Genomic_DNA"/>
</dbReference>
<dbReference type="FunFam" id="3.40.50.2300:FF:000001">
    <property type="entry name" value="DNA-binding response regulator PhoB"/>
    <property type="match status" value="1"/>
</dbReference>
<dbReference type="Pfam" id="PF00486">
    <property type="entry name" value="Trans_reg_C"/>
    <property type="match status" value="1"/>
</dbReference>
<dbReference type="PROSITE" id="PS51755">
    <property type="entry name" value="OMPR_PHOB"/>
    <property type="match status" value="1"/>
</dbReference>
<name>A0A7G9G6H5_9FIRM</name>
<dbReference type="GO" id="GO:0006355">
    <property type="term" value="P:regulation of DNA-templated transcription"/>
    <property type="evidence" value="ECO:0007669"/>
    <property type="project" value="InterPro"/>
</dbReference>
<dbReference type="InterPro" id="IPR001789">
    <property type="entry name" value="Sig_transdc_resp-reg_receiver"/>
</dbReference>
<dbReference type="Gene3D" id="3.40.50.2300">
    <property type="match status" value="1"/>
</dbReference>
<dbReference type="InterPro" id="IPR036388">
    <property type="entry name" value="WH-like_DNA-bd_sf"/>
</dbReference>
<feature type="domain" description="OmpR/PhoB-type" evidence="11">
    <location>
        <begin position="130"/>
        <end position="229"/>
    </location>
</feature>
<proteinExistence type="predicted"/>
<organism evidence="12 13">
    <name type="scientific">Qiania dongpingensis</name>
    <dbReference type="NCBI Taxonomy" id="2763669"/>
    <lineage>
        <taxon>Bacteria</taxon>
        <taxon>Bacillati</taxon>
        <taxon>Bacillota</taxon>
        <taxon>Clostridia</taxon>
        <taxon>Lachnospirales</taxon>
        <taxon>Lachnospiraceae</taxon>
        <taxon>Qiania</taxon>
    </lineage>
</organism>
<reference evidence="12 13" key="1">
    <citation type="submission" date="2020-08" db="EMBL/GenBank/DDBJ databases">
        <authorList>
            <person name="Liu C."/>
            <person name="Sun Q."/>
        </authorList>
    </citation>
    <scope>NUCLEOTIDE SEQUENCE [LARGE SCALE GENOMIC DNA]</scope>
    <source>
        <strain evidence="12 13">NSJ-38</strain>
    </source>
</reference>
<evidence type="ECO:0000313" key="12">
    <source>
        <dbReference type="EMBL" id="QNM06407.1"/>
    </source>
</evidence>
<dbReference type="SMART" id="SM00862">
    <property type="entry name" value="Trans_reg_C"/>
    <property type="match status" value="1"/>
</dbReference>